<dbReference type="GO" id="GO:0006270">
    <property type="term" value="P:DNA replication initiation"/>
    <property type="evidence" value="ECO:0007669"/>
    <property type="project" value="InterPro"/>
</dbReference>
<dbReference type="InterPro" id="IPR012340">
    <property type="entry name" value="NA-bd_OB-fold"/>
</dbReference>
<proteinExistence type="inferred from homology"/>
<dbReference type="EMBL" id="KV425943">
    <property type="protein sequence ID" value="KZV96434.1"/>
    <property type="molecule type" value="Genomic_DNA"/>
</dbReference>
<feature type="compositionally biased region" description="Basic and acidic residues" evidence="2">
    <location>
        <begin position="225"/>
        <end position="240"/>
    </location>
</feature>
<sequence>MPNGVYVIAPATPAAARTADGHGATGGSKATVPMKRKQPAKPADPVYHVPAKSNYVSSLARLSSTKVPSTIKNSQETRSTSFAQPAAPPPSVDDTATQPAPASKRDDTLAVIEELKMGPYEFKAPPDDPSFQGFEPHSKIRLSSRAMPHEEFSDMLRGRYFISPSTLYSVVRPQPGRTGYDVPVDGDWVTIGVIAEHGPIRTTISHQSTTAADDDDASNKRRKLNNGDKDKPVDGAKAVDGKSTQQKQAQKPRGKRFVNFKLVDFGTREISSSNAQIRGDAVLSLLLFEADQCDMQVDAATGKKTRLFRGGSRGAYEAQGKLREGTVVAFLNPRILKPMQNNAPHRTQNVLAITPESAESMIVLGHSKDLGMCIAKRKDGKPCGSWFDKRCSEACDFHLQKAVQSKRAARPEFTAGNAGMANFSRVAQTSKQPAYDPTRKWGLKPEVKRESGNETYIVGGHTVSARAPALEFAHEKMGREREARKARKRADDTIETLLLARDDPSADTVRDALKAIGRYKEKPKTSDEMAKEEAANDERERLARKVFNADKIKTLGFDPLVLNQKFKANAKPADGAETSRQVAELTAHCSARQMSLGRRPGEKVRSGIVKPVAHTRHAEEEDDDLEIEPPAPSKQSQRSEPSDDELDIGLPDDDEPATKAHNGSTAKNENGDSDDDDAPLYFPDSDEDMD</sequence>
<feature type="region of interest" description="Disordered" evidence="2">
    <location>
        <begin position="594"/>
        <end position="690"/>
    </location>
</feature>
<comment type="similarity">
    <text evidence="1">Belongs to the MCM10 family.</text>
</comment>
<feature type="region of interest" description="Disordered" evidence="2">
    <location>
        <begin position="62"/>
        <end position="106"/>
    </location>
</feature>
<dbReference type="InterPro" id="IPR015408">
    <property type="entry name" value="Znf_Mcm10/DnaG"/>
</dbReference>
<keyword evidence="5" id="KW-1185">Reference proteome</keyword>
<dbReference type="GO" id="GO:0003697">
    <property type="term" value="F:single-stranded DNA binding"/>
    <property type="evidence" value="ECO:0007669"/>
    <property type="project" value="InterPro"/>
</dbReference>
<dbReference type="PANTHER" id="PTHR13454:SF11">
    <property type="entry name" value="PROTEIN MCM10 HOMOLOG"/>
    <property type="match status" value="1"/>
</dbReference>
<dbReference type="InterPro" id="IPR040184">
    <property type="entry name" value="Mcm10"/>
</dbReference>
<feature type="compositionally biased region" description="Acidic residues" evidence="2">
    <location>
        <begin position="642"/>
        <end position="655"/>
    </location>
</feature>
<feature type="region of interest" description="Disordered" evidence="2">
    <location>
        <begin position="14"/>
        <end position="48"/>
    </location>
</feature>
<dbReference type="OrthoDB" id="202825at2759"/>
<name>A0A165KJI8_EXIGL</name>
<feature type="compositionally biased region" description="Polar residues" evidence="2">
    <location>
        <begin position="62"/>
        <end position="83"/>
    </location>
</feature>
<gene>
    <name evidence="4" type="ORF">EXIGLDRAFT_643216</name>
</gene>
<feature type="domain" description="Zinc finger Mcm10/DnaG-type" evidence="3">
    <location>
        <begin position="365"/>
        <end position="410"/>
    </location>
</feature>
<dbReference type="PANTHER" id="PTHR13454">
    <property type="entry name" value="PROTEIN MCM10 HOMOLOG"/>
    <property type="match status" value="1"/>
</dbReference>
<dbReference type="Gene3D" id="2.40.50.140">
    <property type="entry name" value="Nucleic acid-binding proteins"/>
    <property type="match status" value="1"/>
</dbReference>
<evidence type="ECO:0000259" key="3">
    <source>
        <dbReference type="Pfam" id="PF09329"/>
    </source>
</evidence>
<evidence type="ECO:0000256" key="2">
    <source>
        <dbReference type="SAM" id="MobiDB-lite"/>
    </source>
</evidence>
<organism evidence="4 5">
    <name type="scientific">Exidia glandulosa HHB12029</name>
    <dbReference type="NCBI Taxonomy" id="1314781"/>
    <lineage>
        <taxon>Eukaryota</taxon>
        <taxon>Fungi</taxon>
        <taxon>Dikarya</taxon>
        <taxon>Basidiomycota</taxon>
        <taxon>Agaricomycotina</taxon>
        <taxon>Agaricomycetes</taxon>
        <taxon>Auriculariales</taxon>
        <taxon>Exidiaceae</taxon>
        <taxon>Exidia</taxon>
    </lineage>
</organism>
<feature type="region of interest" description="Disordered" evidence="2">
    <location>
        <begin position="204"/>
        <end position="253"/>
    </location>
</feature>
<dbReference type="AlphaFoldDB" id="A0A165KJI8"/>
<dbReference type="STRING" id="1314781.A0A165KJI8"/>
<protein>
    <recommendedName>
        <fullName evidence="3">Zinc finger Mcm10/DnaG-type domain-containing protein</fullName>
    </recommendedName>
</protein>
<evidence type="ECO:0000313" key="4">
    <source>
        <dbReference type="EMBL" id="KZV96434.1"/>
    </source>
</evidence>
<reference evidence="4 5" key="1">
    <citation type="journal article" date="2016" name="Mol. Biol. Evol.">
        <title>Comparative Genomics of Early-Diverging Mushroom-Forming Fungi Provides Insights into the Origins of Lignocellulose Decay Capabilities.</title>
        <authorList>
            <person name="Nagy L.G."/>
            <person name="Riley R."/>
            <person name="Tritt A."/>
            <person name="Adam C."/>
            <person name="Daum C."/>
            <person name="Floudas D."/>
            <person name="Sun H."/>
            <person name="Yadav J.S."/>
            <person name="Pangilinan J."/>
            <person name="Larsson K.H."/>
            <person name="Matsuura K."/>
            <person name="Barry K."/>
            <person name="Labutti K."/>
            <person name="Kuo R."/>
            <person name="Ohm R.A."/>
            <person name="Bhattacharya S.S."/>
            <person name="Shirouzu T."/>
            <person name="Yoshinaga Y."/>
            <person name="Martin F.M."/>
            <person name="Grigoriev I.V."/>
            <person name="Hibbett D.S."/>
        </authorList>
    </citation>
    <scope>NUCLEOTIDE SEQUENCE [LARGE SCALE GENOMIC DNA]</scope>
    <source>
        <strain evidence="4 5">HHB12029</strain>
    </source>
</reference>
<evidence type="ECO:0000256" key="1">
    <source>
        <dbReference type="ARBA" id="ARBA00009679"/>
    </source>
</evidence>
<dbReference type="GO" id="GO:0043596">
    <property type="term" value="C:nuclear replication fork"/>
    <property type="evidence" value="ECO:0007669"/>
    <property type="project" value="TreeGrafter"/>
</dbReference>
<dbReference type="Proteomes" id="UP000077266">
    <property type="component" value="Unassembled WGS sequence"/>
</dbReference>
<feature type="compositionally biased region" description="Acidic residues" evidence="2">
    <location>
        <begin position="671"/>
        <end position="690"/>
    </location>
</feature>
<dbReference type="InParanoid" id="A0A165KJI8"/>
<evidence type="ECO:0000313" key="5">
    <source>
        <dbReference type="Proteomes" id="UP000077266"/>
    </source>
</evidence>
<dbReference type="GO" id="GO:0003688">
    <property type="term" value="F:DNA replication origin binding"/>
    <property type="evidence" value="ECO:0007669"/>
    <property type="project" value="TreeGrafter"/>
</dbReference>
<accession>A0A165KJI8</accession>
<dbReference type="Pfam" id="PF09329">
    <property type="entry name" value="zf-primase"/>
    <property type="match status" value="1"/>
</dbReference>